<dbReference type="SUPFAM" id="SSF52096">
    <property type="entry name" value="ClpP/crotonase"/>
    <property type="match status" value="1"/>
</dbReference>
<organism evidence="2 3">
    <name type="scientific">Marinobacterium aestuariivivens</name>
    <dbReference type="NCBI Taxonomy" id="1698799"/>
    <lineage>
        <taxon>Bacteria</taxon>
        <taxon>Pseudomonadati</taxon>
        <taxon>Pseudomonadota</taxon>
        <taxon>Gammaproteobacteria</taxon>
        <taxon>Oceanospirillales</taxon>
        <taxon>Oceanospirillaceae</taxon>
        <taxon>Marinobacterium</taxon>
    </lineage>
</organism>
<evidence type="ECO:0000256" key="1">
    <source>
        <dbReference type="RuleBase" id="RU003707"/>
    </source>
</evidence>
<protein>
    <submittedName>
        <fullName evidence="2">Enoyl-CoA hydratase-related protein</fullName>
    </submittedName>
</protein>
<gene>
    <name evidence="2" type="ORF">ACFQDL_20615</name>
</gene>
<dbReference type="InterPro" id="IPR029045">
    <property type="entry name" value="ClpP/crotonase-like_dom_sf"/>
</dbReference>
<accession>A0ABW2A435</accession>
<comment type="caution">
    <text evidence="2">The sequence shown here is derived from an EMBL/GenBank/DDBJ whole genome shotgun (WGS) entry which is preliminary data.</text>
</comment>
<sequence>MMYEGQTVSLQILESGIAELVFDARAASVNSLTSSAFDELGAALQQLRGATGIRGLLISSRKSNFIVGADIPELARRSRQEPAELAAWMDAVHELLCEIEALPYPTVAAVNGLALGGGFEVALAADFRVLAADGRVGLPEVNLGLFPGWGAPYA</sequence>
<dbReference type="InterPro" id="IPR018376">
    <property type="entry name" value="Enoyl-CoA_hyd/isom_CS"/>
</dbReference>
<dbReference type="PANTHER" id="PTHR43612:SF3">
    <property type="entry name" value="TRIFUNCTIONAL ENZYME SUBUNIT ALPHA, MITOCHONDRIAL"/>
    <property type="match status" value="1"/>
</dbReference>
<dbReference type="PROSITE" id="PS00166">
    <property type="entry name" value="ENOYL_COA_HYDRATASE"/>
    <property type="match status" value="1"/>
</dbReference>
<comment type="similarity">
    <text evidence="1">Belongs to the enoyl-CoA hydratase/isomerase family.</text>
</comment>
<evidence type="ECO:0000313" key="2">
    <source>
        <dbReference type="EMBL" id="MFC6672203.1"/>
    </source>
</evidence>
<dbReference type="PANTHER" id="PTHR43612">
    <property type="entry name" value="TRIFUNCTIONAL ENZYME SUBUNIT ALPHA"/>
    <property type="match status" value="1"/>
</dbReference>
<keyword evidence="3" id="KW-1185">Reference proteome</keyword>
<dbReference type="InterPro" id="IPR001753">
    <property type="entry name" value="Enoyl-CoA_hydra/iso"/>
</dbReference>
<dbReference type="CDD" id="cd06558">
    <property type="entry name" value="crotonase-like"/>
    <property type="match status" value="1"/>
</dbReference>
<dbReference type="EMBL" id="JBHSWE010000001">
    <property type="protein sequence ID" value="MFC6672203.1"/>
    <property type="molecule type" value="Genomic_DNA"/>
</dbReference>
<dbReference type="Pfam" id="PF00378">
    <property type="entry name" value="ECH_1"/>
    <property type="match status" value="1"/>
</dbReference>
<evidence type="ECO:0000313" key="3">
    <source>
        <dbReference type="Proteomes" id="UP001596422"/>
    </source>
</evidence>
<dbReference type="InterPro" id="IPR050136">
    <property type="entry name" value="FA_oxidation_alpha_subunit"/>
</dbReference>
<dbReference type="Proteomes" id="UP001596422">
    <property type="component" value="Unassembled WGS sequence"/>
</dbReference>
<reference evidence="3" key="1">
    <citation type="journal article" date="2019" name="Int. J. Syst. Evol. Microbiol.">
        <title>The Global Catalogue of Microorganisms (GCM) 10K type strain sequencing project: providing services to taxonomists for standard genome sequencing and annotation.</title>
        <authorList>
            <consortium name="The Broad Institute Genomics Platform"/>
            <consortium name="The Broad Institute Genome Sequencing Center for Infectious Disease"/>
            <person name="Wu L."/>
            <person name="Ma J."/>
        </authorList>
    </citation>
    <scope>NUCLEOTIDE SEQUENCE [LARGE SCALE GENOMIC DNA]</scope>
    <source>
        <strain evidence="3">NBRC 111756</strain>
    </source>
</reference>
<name>A0ABW2A435_9GAMM</name>
<proteinExistence type="inferred from homology"/>
<dbReference type="RefSeq" id="WP_379910659.1">
    <property type="nucleotide sequence ID" value="NZ_JBHSWE010000001.1"/>
</dbReference>
<dbReference type="Gene3D" id="3.90.226.10">
    <property type="entry name" value="2-enoyl-CoA Hydratase, Chain A, domain 1"/>
    <property type="match status" value="1"/>
</dbReference>